<feature type="transmembrane region" description="Helical" evidence="5">
    <location>
        <begin position="43"/>
        <end position="61"/>
    </location>
</feature>
<feature type="transmembrane region" description="Helical" evidence="5">
    <location>
        <begin position="290"/>
        <end position="308"/>
    </location>
</feature>
<gene>
    <name evidence="7" type="ORF">CVO77_18530</name>
</gene>
<dbReference type="InterPro" id="IPR050382">
    <property type="entry name" value="MFS_Na/Anion_cotransporter"/>
</dbReference>
<keyword evidence="4 5" id="KW-0472">Membrane</keyword>
<feature type="transmembrane region" description="Helical" evidence="5">
    <location>
        <begin position="257"/>
        <end position="278"/>
    </location>
</feature>
<evidence type="ECO:0000259" key="6">
    <source>
        <dbReference type="PROSITE" id="PS50850"/>
    </source>
</evidence>
<dbReference type="SUPFAM" id="SSF103473">
    <property type="entry name" value="MFS general substrate transporter"/>
    <property type="match status" value="1"/>
</dbReference>
<dbReference type="AlphaFoldDB" id="A0A2S8B3S2"/>
<feature type="transmembrane region" description="Helical" evidence="5">
    <location>
        <begin position="351"/>
        <end position="373"/>
    </location>
</feature>
<reference evidence="8" key="1">
    <citation type="submission" date="2017-11" db="EMBL/GenBank/DDBJ databases">
        <title>The complete genome sequence of Sphingopyxis pomeranensis sp. nov. strain WS5A3p.</title>
        <authorList>
            <person name="Kaminski M.A."/>
        </authorList>
    </citation>
    <scope>NUCLEOTIDE SEQUENCE [LARGE SCALE GENOMIC DNA]</scope>
    <source>
        <strain evidence="8">WS5A3p</strain>
    </source>
</reference>
<keyword evidence="2 5" id="KW-0812">Transmembrane</keyword>
<dbReference type="EMBL" id="PHFW01000003">
    <property type="protein sequence ID" value="PQM26968.1"/>
    <property type="molecule type" value="Genomic_DNA"/>
</dbReference>
<keyword evidence="8" id="KW-1185">Reference proteome</keyword>
<keyword evidence="3 5" id="KW-1133">Transmembrane helix</keyword>
<dbReference type="PROSITE" id="PS50850">
    <property type="entry name" value="MFS"/>
    <property type="match status" value="1"/>
</dbReference>
<dbReference type="GO" id="GO:0015134">
    <property type="term" value="F:hexuronate transmembrane transporter activity"/>
    <property type="evidence" value="ECO:0007669"/>
    <property type="project" value="TreeGrafter"/>
</dbReference>
<dbReference type="InterPro" id="IPR020846">
    <property type="entry name" value="MFS_dom"/>
</dbReference>
<sequence length="414" mass="44231">MPRKAWLIIGLAMALLVLNYFDRQTLAILKPVMKTQLAFDDEAYSLLTFAFMLPYIVMYVVSGRLIDRVGTRVCMTVFAIGWSVANIASGLSHSFGHLAASRALMGAAEPGAFPVVQRAILNWVPVERRALAISIATPAGNIGAILAPPLIAFLATGLNWRAAFVIPGVIGIVVAILWWFTDTKHSSSAQPVPNTPSPLPEAADEEAPSVKALLRDKRFLAIVAARMISDPVWYFYLFWSAGYLQERAGLSLAELGFVGGIPYIVAVVVCIMLGRLVDRYTERGHDPIRVQLRVFALSAALMPLGALITMASSAFVAVAIITVVVAVCQAWFVGYNVLLAGLFPVKINASAVGILGAVGASTSLVLNLLAGSLLAQFDYIALFAGLAILHPVSAVILFLVIGRSRTRRAAATGA</sequence>
<dbReference type="InterPro" id="IPR011701">
    <property type="entry name" value="MFS"/>
</dbReference>
<feature type="transmembrane region" description="Helical" evidence="5">
    <location>
        <begin position="314"/>
        <end position="339"/>
    </location>
</feature>
<dbReference type="Proteomes" id="UP000238954">
    <property type="component" value="Chromosome"/>
</dbReference>
<comment type="subcellular location">
    <subcellularLocation>
        <location evidence="1">Membrane</location>
        <topology evidence="1">Multi-pass membrane protein</topology>
    </subcellularLocation>
</comment>
<accession>A0A2S8B3S2</accession>
<comment type="caution">
    <text evidence="7">The sequence shown here is derived from an EMBL/GenBank/DDBJ whole genome shotgun (WGS) entry which is preliminary data.</text>
</comment>
<dbReference type="Gene3D" id="1.20.1250.20">
    <property type="entry name" value="MFS general substrate transporter like domains"/>
    <property type="match status" value="2"/>
</dbReference>
<dbReference type="Pfam" id="PF07690">
    <property type="entry name" value="MFS_1"/>
    <property type="match status" value="1"/>
</dbReference>
<proteinExistence type="predicted"/>
<organism evidence="7 8">
    <name type="scientific">Sphingopyxis lindanitolerans</name>
    <dbReference type="NCBI Taxonomy" id="2054227"/>
    <lineage>
        <taxon>Bacteria</taxon>
        <taxon>Pseudomonadati</taxon>
        <taxon>Pseudomonadota</taxon>
        <taxon>Alphaproteobacteria</taxon>
        <taxon>Sphingomonadales</taxon>
        <taxon>Sphingomonadaceae</taxon>
        <taxon>Sphingopyxis</taxon>
    </lineage>
</organism>
<evidence type="ECO:0000313" key="7">
    <source>
        <dbReference type="EMBL" id="PQM26968.1"/>
    </source>
</evidence>
<evidence type="ECO:0000256" key="4">
    <source>
        <dbReference type="ARBA" id="ARBA00023136"/>
    </source>
</evidence>
<feature type="domain" description="Major facilitator superfamily (MFS) profile" evidence="6">
    <location>
        <begin position="8"/>
        <end position="405"/>
    </location>
</feature>
<feature type="transmembrane region" description="Helical" evidence="5">
    <location>
        <begin position="160"/>
        <end position="180"/>
    </location>
</feature>
<feature type="transmembrane region" description="Helical" evidence="5">
    <location>
        <begin position="379"/>
        <end position="401"/>
    </location>
</feature>
<dbReference type="PANTHER" id="PTHR11662:SF285">
    <property type="entry name" value="HEXURONATE TRANSPORTER"/>
    <property type="match status" value="1"/>
</dbReference>
<evidence type="ECO:0000256" key="5">
    <source>
        <dbReference type="SAM" id="Phobius"/>
    </source>
</evidence>
<protein>
    <recommendedName>
        <fullName evidence="6">Major facilitator superfamily (MFS) profile domain-containing protein</fullName>
    </recommendedName>
</protein>
<evidence type="ECO:0000256" key="1">
    <source>
        <dbReference type="ARBA" id="ARBA00004141"/>
    </source>
</evidence>
<feature type="transmembrane region" description="Helical" evidence="5">
    <location>
        <begin position="219"/>
        <end position="237"/>
    </location>
</feature>
<evidence type="ECO:0000313" key="8">
    <source>
        <dbReference type="Proteomes" id="UP000238954"/>
    </source>
</evidence>
<feature type="transmembrane region" description="Helical" evidence="5">
    <location>
        <begin position="131"/>
        <end position="154"/>
    </location>
</feature>
<dbReference type="InterPro" id="IPR036259">
    <property type="entry name" value="MFS_trans_sf"/>
</dbReference>
<name>A0A2S8B3S2_9SPHN</name>
<evidence type="ECO:0000256" key="3">
    <source>
        <dbReference type="ARBA" id="ARBA00022989"/>
    </source>
</evidence>
<dbReference type="GO" id="GO:0016020">
    <property type="term" value="C:membrane"/>
    <property type="evidence" value="ECO:0007669"/>
    <property type="project" value="UniProtKB-SubCell"/>
</dbReference>
<evidence type="ECO:0000256" key="2">
    <source>
        <dbReference type="ARBA" id="ARBA00022692"/>
    </source>
</evidence>
<dbReference type="PANTHER" id="PTHR11662">
    <property type="entry name" value="SOLUTE CARRIER FAMILY 17"/>
    <property type="match status" value="1"/>
</dbReference>